<evidence type="ECO:0000256" key="1">
    <source>
        <dbReference type="ARBA" id="ARBA00023157"/>
    </source>
</evidence>
<dbReference type="Pfam" id="PF02298">
    <property type="entry name" value="Cu_bind_like"/>
    <property type="match status" value="1"/>
</dbReference>
<feature type="chain" id="PRO_5044798706" description="Phytocyanin domain-containing protein" evidence="3">
    <location>
        <begin position="30"/>
        <end position="165"/>
    </location>
</feature>
<dbReference type="InterPro" id="IPR003245">
    <property type="entry name" value="Phytocyanin_dom"/>
</dbReference>
<keyword evidence="2" id="KW-0325">Glycoprotein</keyword>
<dbReference type="FunFam" id="2.60.40.420:FF:000034">
    <property type="entry name" value="Cupredoxin superfamily protein"/>
    <property type="match status" value="1"/>
</dbReference>
<dbReference type="EMBL" id="JBHFFA010000002">
    <property type="protein sequence ID" value="KAL2642008.1"/>
    <property type="molecule type" value="Genomic_DNA"/>
</dbReference>
<dbReference type="SUPFAM" id="SSF49503">
    <property type="entry name" value="Cupredoxins"/>
    <property type="match status" value="1"/>
</dbReference>
<proteinExistence type="predicted"/>
<organism evidence="5 6">
    <name type="scientific">Riccia fluitans</name>
    <dbReference type="NCBI Taxonomy" id="41844"/>
    <lineage>
        <taxon>Eukaryota</taxon>
        <taxon>Viridiplantae</taxon>
        <taxon>Streptophyta</taxon>
        <taxon>Embryophyta</taxon>
        <taxon>Marchantiophyta</taxon>
        <taxon>Marchantiopsida</taxon>
        <taxon>Marchantiidae</taxon>
        <taxon>Marchantiales</taxon>
        <taxon>Ricciaceae</taxon>
        <taxon>Riccia</taxon>
    </lineage>
</organism>
<dbReference type="AlphaFoldDB" id="A0ABD1Z2N5"/>
<evidence type="ECO:0000256" key="2">
    <source>
        <dbReference type="ARBA" id="ARBA00023180"/>
    </source>
</evidence>
<keyword evidence="6" id="KW-1185">Reference proteome</keyword>
<dbReference type="InterPro" id="IPR008972">
    <property type="entry name" value="Cupredoxin"/>
</dbReference>
<evidence type="ECO:0000313" key="5">
    <source>
        <dbReference type="EMBL" id="KAL2642008.1"/>
    </source>
</evidence>
<dbReference type="PROSITE" id="PS51485">
    <property type="entry name" value="PHYTOCYANIN"/>
    <property type="match status" value="1"/>
</dbReference>
<dbReference type="Proteomes" id="UP001605036">
    <property type="component" value="Unassembled WGS sequence"/>
</dbReference>
<feature type="domain" description="Phytocyanin" evidence="4">
    <location>
        <begin position="30"/>
        <end position="139"/>
    </location>
</feature>
<comment type="caution">
    <text evidence="5">The sequence shown here is derived from an EMBL/GenBank/DDBJ whole genome shotgun (WGS) entry which is preliminary data.</text>
</comment>
<gene>
    <name evidence="5" type="ORF">R1flu_009595</name>
</gene>
<evidence type="ECO:0000313" key="6">
    <source>
        <dbReference type="Proteomes" id="UP001605036"/>
    </source>
</evidence>
<keyword evidence="1" id="KW-1015">Disulfide bond</keyword>
<reference evidence="5 6" key="1">
    <citation type="submission" date="2024-09" db="EMBL/GenBank/DDBJ databases">
        <title>Chromosome-scale assembly of Riccia fluitans.</title>
        <authorList>
            <person name="Paukszto L."/>
            <person name="Sawicki J."/>
            <person name="Karawczyk K."/>
            <person name="Piernik-Szablinska J."/>
            <person name="Szczecinska M."/>
            <person name="Mazdziarz M."/>
        </authorList>
    </citation>
    <scope>NUCLEOTIDE SEQUENCE [LARGE SCALE GENOMIC DNA]</scope>
    <source>
        <strain evidence="5">Rf_01</strain>
        <tissue evidence="5">Aerial parts of the thallus</tissue>
    </source>
</reference>
<dbReference type="Gene3D" id="2.60.40.420">
    <property type="entry name" value="Cupredoxins - blue copper proteins"/>
    <property type="match status" value="1"/>
</dbReference>
<dbReference type="PANTHER" id="PTHR33021:SF350">
    <property type="entry name" value="UCLACYANIN-2"/>
    <property type="match status" value="1"/>
</dbReference>
<keyword evidence="3" id="KW-0732">Signal</keyword>
<protein>
    <recommendedName>
        <fullName evidence="4">Phytocyanin domain-containing protein</fullName>
    </recommendedName>
</protein>
<dbReference type="CDD" id="cd04216">
    <property type="entry name" value="Phytocyanin"/>
    <property type="match status" value="1"/>
</dbReference>
<sequence length="165" mass="17593">MARQGSGSAVAGSLIFVVILALLGREALASDYKVGGTDGTWEVPTATNGLNYSQWAASHTFQTGDRLIFRYAPSAHAVQRVTAQAYSACTVTNPLELYNQSGSDLNLDVQLENEEPYYFICPFPGHCPAGQKFMVNVVKAAAVGLTQSLSTVAAVATLGSFFLFF</sequence>
<evidence type="ECO:0000259" key="4">
    <source>
        <dbReference type="PROSITE" id="PS51485"/>
    </source>
</evidence>
<name>A0ABD1Z2N5_9MARC</name>
<dbReference type="PANTHER" id="PTHR33021">
    <property type="entry name" value="BLUE COPPER PROTEIN"/>
    <property type="match status" value="1"/>
</dbReference>
<accession>A0ABD1Z2N5</accession>
<feature type="signal peptide" evidence="3">
    <location>
        <begin position="1"/>
        <end position="29"/>
    </location>
</feature>
<dbReference type="InterPro" id="IPR039391">
    <property type="entry name" value="Phytocyanin-like"/>
</dbReference>
<evidence type="ECO:0000256" key="3">
    <source>
        <dbReference type="SAM" id="SignalP"/>
    </source>
</evidence>